<dbReference type="Proteomes" id="UP001515480">
    <property type="component" value="Unassembled WGS sequence"/>
</dbReference>
<dbReference type="InterPro" id="IPR050984">
    <property type="entry name" value="Gfo/Idh/MocA_domain"/>
</dbReference>
<evidence type="ECO:0000256" key="6">
    <source>
        <dbReference type="SAM" id="SignalP"/>
    </source>
</evidence>
<feature type="chain" id="PRO_5044313827" description="D-xylose 1-dehydrogenase (NADP(+), D-xylono-1,5-lactone-forming)" evidence="6">
    <location>
        <begin position="16"/>
        <end position="733"/>
    </location>
</feature>
<gene>
    <name evidence="9" type="ORF">AB1Y20_007076</name>
</gene>
<comment type="similarity">
    <text evidence="1">Belongs to the Gfo/Idh/MocA family.</text>
</comment>
<reference evidence="9 10" key="1">
    <citation type="journal article" date="2024" name="Science">
        <title>Giant polyketide synthase enzymes in the biosynthesis of giant marine polyether toxins.</title>
        <authorList>
            <person name="Fallon T.R."/>
            <person name="Shende V.V."/>
            <person name="Wierzbicki I.H."/>
            <person name="Pendleton A.L."/>
            <person name="Watervoot N.F."/>
            <person name="Auber R.P."/>
            <person name="Gonzalez D.J."/>
            <person name="Wisecaver J.H."/>
            <person name="Moore B.S."/>
        </authorList>
    </citation>
    <scope>NUCLEOTIDE SEQUENCE [LARGE SCALE GENOMIC DNA]</scope>
    <source>
        <strain evidence="9 10">12B1</strain>
    </source>
</reference>
<evidence type="ECO:0000256" key="5">
    <source>
        <dbReference type="ARBA" id="ARBA00049233"/>
    </source>
</evidence>
<dbReference type="GO" id="GO:0047837">
    <property type="term" value="F:D-xylose 1-dehydrogenase (NADP+) activity"/>
    <property type="evidence" value="ECO:0007669"/>
    <property type="project" value="UniProtKB-EC"/>
</dbReference>
<organism evidence="9 10">
    <name type="scientific">Prymnesium parvum</name>
    <name type="common">Toxic golden alga</name>
    <dbReference type="NCBI Taxonomy" id="97485"/>
    <lineage>
        <taxon>Eukaryota</taxon>
        <taxon>Haptista</taxon>
        <taxon>Haptophyta</taxon>
        <taxon>Prymnesiophyceae</taxon>
        <taxon>Prymnesiales</taxon>
        <taxon>Prymnesiaceae</taxon>
        <taxon>Prymnesium</taxon>
    </lineage>
</organism>
<feature type="signal peptide" evidence="6">
    <location>
        <begin position="1"/>
        <end position="15"/>
    </location>
</feature>
<dbReference type="Gene3D" id="3.40.50.720">
    <property type="entry name" value="NAD(P)-binding Rossmann-like Domain"/>
    <property type="match status" value="1"/>
</dbReference>
<evidence type="ECO:0000256" key="2">
    <source>
        <dbReference type="ARBA" id="ARBA00023002"/>
    </source>
</evidence>
<feature type="domain" description="GFO/IDH/MocA-like oxidoreductase" evidence="8">
    <location>
        <begin position="161"/>
        <end position="286"/>
    </location>
</feature>
<dbReference type="SUPFAM" id="SSF51735">
    <property type="entry name" value="NAD(P)-binding Rossmann-fold domains"/>
    <property type="match status" value="1"/>
</dbReference>
<proteinExistence type="inferred from homology"/>
<dbReference type="Gene3D" id="2.60.120.620">
    <property type="entry name" value="q2cbj1_9rhob like domain"/>
    <property type="match status" value="1"/>
</dbReference>
<evidence type="ECO:0000259" key="7">
    <source>
        <dbReference type="Pfam" id="PF01408"/>
    </source>
</evidence>
<name>A0AB34J2E1_PRYPA</name>
<evidence type="ECO:0000313" key="9">
    <source>
        <dbReference type="EMBL" id="KAL1510790.1"/>
    </source>
</evidence>
<evidence type="ECO:0000256" key="4">
    <source>
        <dbReference type="ARBA" id="ARBA00042988"/>
    </source>
</evidence>
<dbReference type="Gene3D" id="3.30.360.10">
    <property type="entry name" value="Dihydrodipicolinate Reductase, domain 2"/>
    <property type="match status" value="1"/>
</dbReference>
<dbReference type="InterPro" id="IPR036291">
    <property type="entry name" value="NAD(P)-bd_dom_sf"/>
</dbReference>
<feature type="domain" description="Gfo/Idh/MocA-like oxidoreductase N-terminal" evidence="7">
    <location>
        <begin position="49"/>
        <end position="150"/>
    </location>
</feature>
<keyword evidence="2" id="KW-0560">Oxidoreductase</keyword>
<dbReference type="EC" id="1.1.1.179" evidence="3"/>
<dbReference type="InterPro" id="IPR055170">
    <property type="entry name" value="GFO_IDH_MocA-like_dom"/>
</dbReference>
<accession>A0AB34J2E1</accession>
<protein>
    <recommendedName>
        <fullName evidence="3">D-xylose 1-dehydrogenase (NADP(+), D-xylono-1,5-lactone-forming)</fullName>
        <ecNumber evidence="3">1.1.1.179</ecNumber>
    </recommendedName>
    <alternativeName>
        <fullName evidence="4">D-xylose-NADP dehydrogenase</fullName>
    </alternativeName>
</protein>
<sequence>MLLCLCASLVARVRAQDGRAVPPLRLGVLTTAAISEIAVVQPASSYCRHKVSVVAVAARNSSSAQKWAVDHRRQLGAGVQVFDGYESLLRSPDVEAVYIPVPTGLHYEVATSALERGKHVLIEKPFAANGEEARRMAELAQRKGLVLMEGMHWYYHPLRERMRAVVASGIVGPVRTVDVRFQLTMSEAAKKTNSRYNRALAGGATLDLGVYVMSCLMALMGGEVPAIRSAAAKTWGVDPEIDEAVDGEVYFEQSSVSGRFSYSFLSGPAGVPDTTATVRGDNGTIEVSNFLLPHLCRGGSIAVSTLSGTTLMKEKVRASAGASTYALQLEAFIKNVRKVQNGAVPSFANTGTRVVALASLLDDIYRKAGMRPRVGAAGILPSAGAEHSHRQLAARCDTTSAATKIDVNAVLSIAPWTAQGRQAAAAAVLHHPCKDNLDSSLMYELQPIPLARQGAERMFPPALAAAFRGQGFVLVHNNEPSEVALLQKVLGHVESAKVLQEHPSQPNRRKFHYTISPLTSDDPTHGMDSEGFMAVRSLRGLQSIFFVAYHLLRPAPDYAAHHRLNPSTNYIPLVLEMASLSIMDNANDPGSVYQNAHWDYPNWDAGWLFIDVPLKDVQPGGGPLEVWPGTQHLMYNETFLFYNELLRNPGSFPRQYSKCFPELNAICRLWPSGFAYSSLGDFTVRYPSTWHRGTPNRGTSTRHMLTFLFKKKGQNRAYAEDGRLIKKLSRAWG</sequence>
<evidence type="ECO:0000313" key="10">
    <source>
        <dbReference type="Proteomes" id="UP001515480"/>
    </source>
</evidence>
<evidence type="ECO:0000256" key="1">
    <source>
        <dbReference type="ARBA" id="ARBA00010928"/>
    </source>
</evidence>
<dbReference type="GO" id="GO:0000166">
    <property type="term" value="F:nucleotide binding"/>
    <property type="evidence" value="ECO:0007669"/>
    <property type="project" value="InterPro"/>
</dbReference>
<dbReference type="AlphaFoldDB" id="A0AB34J2E1"/>
<dbReference type="SUPFAM" id="SSF51197">
    <property type="entry name" value="Clavaminate synthase-like"/>
    <property type="match status" value="1"/>
</dbReference>
<keyword evidence="10" id="KW-1185">Reference proteome</keyword>
<dbReference type="InterPro" id="IPR000683">
    <property type="entry name" value="Gfo/Idh/MocA-like_OxRdtase_N"/>
</dbReference>
<dbReference type="SUPFAM" id="SSF55347">
    <property type="entry name" value="Glyceraldehyde-3-phosphate dehydrogenase-like, C-terminal domain"/>
    <property type="match status" value="1"/>
</dbReference>
<dbReference type="EMBL" id="JBGBPQ010000015">
    <property type="protein sequence ID" value="KAL1510790.1"/>
    <property type="molecule type" value="Genomic_DNA"/>
</dbReference>
<keyword evidence="6" id="KW-0732">Signal</keyword>
<comment type="caution">
    <text evidence="9">The sequence shown here is derived from an EMBL/GenBank/DDBJ whole genome shotgun (WGS) entry which is preliminary data.</text>
</comment>
<evidence type="ECO:0000259" key="8">
    <source>
        <dbReference type="Pfam" id="PF22725"/>
    </source>
</evidence>
<evidence type="ECO:0000256" key="3">
    <source>
        <dbReference type="ARBA" id="ARBA00038984"/>
    </source>
</evidence>
<dbReference type="PANTHER" id="PTHR22604:SF105">
    <property type="entry name" value="TRANS-1,2-DIHYDROBENZENE-1,2-DIOL DEHYDROGENASE"/>
    <property type="match status" value="1"/>
</dbReference>
<dbReference type="Pfam" id="PF01408">
    <property type="entry name" value="GFO_IDH_MocA"/>
    <property type="match status" value="1"/>
</dbReference>
<comment type="catalytic activity">
    <reaction evidence="5">
        <text>D-xylose + NADP(+) = D-xylono-1,5-lactone + NADPH + H(+)</text>
        <dbReference type="Rhea" id="RHEA:22000"/>
        <dbReference type="ChEBI" id="CHEBI:15378"/>
        <dbReference type="ChEBI" id="CHEBI:15867"/>
        <dbReference type="ChEBI" id="CHEBI:53455"/>
        <dbReference type="ChEBI" id="CHEBI:57783"/>
        <dbReference type="ChEBI" id="CHEBI:58349"/>
        <dbReference type="EC" id="1.1.1.179"/>
    </reaction>
</comment>
<dbReference type="PANTHER" id="PTHR22604">
    <property type="entry name" value="OXIDOREDUCTASES"/>
    <property type="match status" value="1"/>
</dbReference>
<dbReference type="Pfam" id="PF22725">
    <property type="entry name" value="GFO_IDH_MocA_C3"/>
    <property type="match status" value="1"/>
</dbReference>